<evidence type="ECO:0000313" key="3">
    <source>
        <dbReference type="Proteomes" id="UP000464658"/>
    </source>
</evidence>
<feature type="region of interest" description="Disordered" evidence="1">
    <location>
        <begin position="56"/>
        <end position="78"/>
    </location>
</feature>
<dbReference type="AlphaFoldDB" id="A0A5S9M681"/>
<evidence type="ECO:0000313" key="2">
    <source>
        <dbReference type="EMBL" id="BBP89100.1"/>
    </source>
</evidence>
<reference evidence="2 3" key="1">
    <citation type="submission" date="2019-12" db="EMBL/GenBank/DDBJ databases">
        <title>Full genome sequence of a Bacillus safensis strain isolated from commercially available natto in Indonesia.</title>
        <authorList>
            <person name="Yoshida M."/>
            <person name="Uomi M."/>
            <person name="Waturangi D."/>
            <person name="Ekaputri J.J."/>
            <person name="Setiamarga D.H.E."/>
        </authorList>
    </citation>
    <scope>NUCLEOTIDE SEQUENCE [LARGE SCALE GENOMIC DNA]</scope>
    <source>
        <strain evidence="2 3">IDN1</strain>
    </source>
</reference>
<sequence length="78" mass="8623">MTYNSDRSGWALPNSKEDIVAPKDGKNVTLTIDQKIQAFLEESMTQVAKKNINRRKSLPQSLTKNGKGARDGTAAKLF</sequence>
<name>A0A5S9M681_BACIA</name>
<evidence type="ECO:0000256" key="1">
    <source>
        <dbReference type="SAM" id="MobiDB-lite"/>
    </source>
</evidence>
<dbReference type="EMBL" id="AP021906">
    <property type="protein sequence ID" value="BBP89100.1"/>
    <property type="molecule type" value="Genomic_DNA"/>
</dbReference>
<gene>
    <name evidence="2" type="ORF">BsIDN1_27180</name>
</gene>
<proteinExistence type="predicted"/>
<protein>
    <submittedName>
        <fullName evidence="2">Uncharacterized protein</fullName>
    </submittedName>
</protein>
<dbReference type="Proteomes" id="UP000464658">
    <property type="component" value="Chromosome"/>
</dbReference>
<organism evidence="2 3">
    <name type="scientific">Bacillus safensis</name>
    <dbReference type="NCBI Taxonomy" id="561879"/>
    <lineage>
        <taxon>Bacteria</taxon>
        <taxon>Bacillati</taxon>
        <taxon>Bacillota</taxon>
        <taxon>Bacilli</taxon>
        <taxon>Bacillales</taxon>
        <taxon>Bacillaceae</taxon>
        <taxon>Bacillus</taxon>
    </lineage>
</organism>
<accession>A0A5S9M681</accession>